<dbReference type="RefSeq" id="XP_040635770.1">
    <property type="nucleotide sequence ID" value="XM_040779299.1"/>
</dbReference>
<keyword evidence="3" id="KW-1185">Reference proteome</keyword>
<feature type="compositionally biased region" description="Low complexity" evidence="1">
    <location>
        <begin position="371"/>
        <end position="381"/>
    </location>
</feature>
<dbReference type="HOGENOM" id="CLU_631602_0_0_1"/>
<evidence type="ECO:0000313" key="3">
    <source>
        <dbReference type="Proteomes" id="UP000019804"/>
    </source>
</evidence>
<feature type="compositionally biased region" description="Polar residues" evidence="1">
    <location>
        <begin position="143"/>
        <end position="176"/>
    </location>
</feature>
<sequence>MPHPPITIPPITKTCPTCRQTKPEGQFRRLGANTAVKNCLTCRDRYRPGRKRLSEETVVVFDSTLLPAQSNTSCQPILPRPTQPVSHGEIQEHGTQNVFRVEPPKRKKANRKKKDNHEEEPQLIEIGSMVIGPTGPSFALLPSLQSNSCPRSGTRECQNSTVESTTSQPRVSSSRPQTERGAGSLEQRVRTFDLTRLERQSRGSSQSVLPCPPTSDGSLSVRSMVLGPMGPSIAVLPSLKLNSRSQRNGAQTREQRVMAIDLTRPGPQSWGANSQPLPLRPQEQDSGSREQRVRTAVPTEPRPQSRYSSRLMPSRLQAEQGVETQERQIRIVHTSEAQSRDSSLRSLPSHPQIEISAKIHDQRVRTVTSTRPQSRSFSRSMPPRPRTEHGAETRERVRTANPTEHEPQPQGSFSQPPPPRPPMNDVNLEKFVKI</sequence>
<gene>
    <name evidence="2" type="ORF">EURHEDRAFT_380450</name>
</gene>
<feature type="compositionally biased region" description="Basic and acidic residues" evidence="1">
    <location>
        <begin position="282"/>
        <end position="293"/>
    </location>
</feature>
<feature type="compositionally biased region" description="Basic and acidic residues" evidence="1">
    <location>
        <begin position="187"/>
        <end position="201"/>
    </location>
</feature>
<proteinExistence type="predicted"/>
<dbReference type="AlphaFoldDB" id="A0A017S582"/>
<reference evidence="3" key="1">
    <citation type="journal article" date="2014" name="Nat. Commun.">
        <title>Genomic adaptations of the halophilic Dead Sea filamentous fungus Eurotium rubrum.</title>
        <authorList>
            <person name="Kis-Papo T."/>
            <person name="Weig A.R."/>
            <person name="Riley R."/>
            <person name="Persoh D."/>
            <person name="Salamov A."/>
            <person name="Sun H."/>
            <person name="Lipzen A."/>
            <person name="Wasser S.P."/>
            <person name="Rambold G."/>
            <person name="Grigoriev I.V."/>
            <person name="Nevo E."/>
        </authorList>
    </citation>
    <scope>NUCLEOTIDE SEQUENCE [LARGE SCALE GENOMIC DNA]</scope>
    <source>
        <strain evidence="3">CBS 135680</strain>
    </source>
</reference>
<dbReference type="EMBL" id="KK088439">
    <property type="protein sequence ID" value="EYE92082.1"/>
    <property type="molecule type" value="Genomic_DNA"/>
</dbReference>
<name>A0A017S582_ASPRC</name>
<feature type="region of interest" description="Disordered" evidence="1">
    <location>
        <begin position="361"/>
        <end position="434"/>
    </location>
</feature>
<dbReference type="Proteomes" id="UP000019804">
    <property type="component" value="Unassembled WGS sequence"/>
</dbReference>
<feature type="region of interest" description="Disordered" evidence="1">
    <location>
        <begin position="83"/>
        <end position="124"/>
    </location>
</feature>
<evidence type="ECO:0000256" key="1">
    <source>
        <dbReference type="SAM" id="MobiDB-lite"/>
    </source>
</evidence>
<feature type="compositionally biased region" description="Basic residues" evidence="1">
    <location>
        <begin position="105"/>
        <end position="114"/>
    </location>
</feature>
<evidence type="ECO:0000313" key="2">
    <source>
        <dbReference type="EMBL" id="EYE92082.1"/>
    </source>
</evidence>
<dbReference type="OrthoDB" id="4510355at2759"/>
<accession>A0A017S582</accession>
<feature type="region of interest" description="Disordered" evidence="1">
    <location>
        <begin position="260"/>
        <end position="327"/>
    </location>
</feature>
<organism evidence="2 3">
    <name type="scientific">Aspergillus ruber (strain CBS 135680)</name>
    <dbReference type="NCBI Taxonomy" id="1388766"/>
    <lineage>
        <taxon>Eukaryota</taxon>
        <taxon>Fungi</taxon>
        <taxon>Dikarya</taxon>
        <taxon>Ascomycota</taxon>
        <taxon>Pezizomycotina</taxon>
        <taxon>Eurotiomycetes</taxon>
        <taxon>Eurotiomycetidae</taxon>
        <taxon>Eurotiales</taxon>
        <taxon>Aspergillaceae</taxon>
        <taxon>Aspergillus</taxon>
        <taxon>Aspergillus subgen. Aspergillus</taxon>
    </lineage>
</organism>
<dbReference type="GeneID" id="63694423"/>
<protein>
    <submittedName>
        <fullName evidence="2">Uncharacterized protein</fullName>
    </submittedName>
</protein>
<feature type="region of interest" description="Disordered" evidence="1">
    <location>
        <begin position="142"/>
        <end position="216"/>
    </location>
</feature>
<feature type="compositionally biased region" description="Basic and acidic residues" evidence="1">
    <location>
        <begin position="385"/>
        <end position="407"/>
    </location>
</feature>